<keyword evidence="2" id="KW-1185">Reference proteome</keyword>
<gene>
    <name evidence="1" type="ORF">LH29_08165</name>
</gene>
<accession>A0A0D8JF53</accession>
<dbReference type="PATRIC" id="fig|1544798.3.peg.1637"/>
<evidence type="ECO:0000313" key="1">
    <source>
        <dbReference type="EMBL" id="KJF45339.1"/>
    </source>
</evidence>
<dbReference type="InterPro" id="IPR017850">
    <property type="entry name" value="Alkaline_phosphatase_core_sf"/>
</dbReference>
<dbReference type="Proteomes" id="UP000032544">
    <property type="component" value="Unassembled WGS sequence"/>
</dbReference>
<dbReference type="STRING" id="1544798.LH29_08165"/>
<organism evidence="1 2">
    <name type="scientific">Draconibacterium sediminis</name>
    <dbReference type="NCBI Taxonomy" id="1544798"/>
    <lineage>
        <taxon>Bacteria</taxon>
        <taxon>Pseudomonadati</taxon>
        <taxon>Bacteroidota</taxon>
        <taxon>Bacteroidia</taxon>
        <taxon>Marinilabiliales</taxon>
        <taxon>Prolixibacteraceae</taxon>
        <taxon>Draconibacterium</taxon>
    </lineage>
</organism>
<dbReference type="AlphaFoldDB" id="A0A0D8JF53"/>
<proteinExistence type="predicted"/>
<protein>
    <submittedName>
        <fullName evidence="1">Uncharacterized protein</fullName>
    </submittedName>
</protein>
<evidence type="ECO:0000313" key="2">
    <source>
        <dbReference type="Proteomes" id="UP000032544"/>
    </source>
</evidence>
<dbReference type="Gene3D" id="3.40.720.10">
    <property type="entry name" value="Alkaline Phosphatase, subunit A"/>
    <property type="match status" value="1"/>
</dbReference>
<dbReference type="SUPFAM" id="SSF53649">
    <property type="entry name" value="Alkaline phosphatase-like"/>
    <property type="match status" value="1"/>
</dbReference>
<dbReference type="RefSeq" id="WP_045027444.1">
    <property type="nucleotide sequence ID" value="NZ_JRHC01000001.1"/>
</dbReference>
<dbReference type="EMBL" id="JRHC01000001">
    <property type="protein sequence ID" value="KJF45339.1"/>
    <property type="molecule type" value="Genomic_DNA"/>
</dbReference>
<sequence>MKTFLAIAIAATGLQVFCKEKPNIIIMKAADFGYGYLGCCGKKKMKNTQLDKMARDVKLFTDFNDGGFSHIGPFRDMMVPFSELADFTKFRNTDGISFLPELLKKQPKEYTALHLEYYNID</sequence>
<reference evidence="1 2" key="1">
    <citation type="submission" date="2014-09" db="EMBL/GenBank/DDBJ databases">
        <title>Draft Genome Sequence of Draconibacterium sp. JN14CK-3.</title>
        <authorList>
            <person name="Dong C."/>
            <person name="Lai Q."/>
            <person name="Shao Z."/>
        </authorList>
    </citation>
    <scope>NUCLEOTIDE SEQUENCE [LARGE SCALE GENOMIC DNA]</scope>
    <source>
        <strain evidence="1 2">JN14CK-3</strain>
    </source>
</reference>
<comment type="caution">
    <text evidence="1">The sequence shown here is derived from an EMBL/GenBank/DDBJ whole genome shotgun (WGS) entry which is preliminary data.</text>
</comment>
<name>A0A0D8JF53_9BACT</name>